<dbReference type="Gene3D" id="1.10.1270.10">
    <property type="entry name" value="TrpR-like"/>
    <property type="match status" value="1"/>
</dbReference>
<dbReference type="EMBL" id="MGJA01000012">
    <property type="protein sequence ID" value="OGM97519.1"/>
    <property type="molecule type" value="Genomic_DNA"/>
</dbReference>
<dbReference type="Proteomes" id="UP000178520">
    <property type="component" value="Unassembled WGS sequence"/>
</dbReference>
<gene>
    <name evidence="1" type="ORF">A2735_02185</name>
</gene>
<organism evidence="1 2">
    <name type="scientific">Candidatus Yanofskybacteria bacterium RIFCSPHIGHO2_01_FULL_41_21</name>
    <dbReference type="NCBI Taxonomy" id="1802660"/>
    <lineage>
        <taxon>Bacteria</taxon>
        <taxon>Candidatus Yanofskyibacteriota</taxon>
    </lineage>
</organism>
<dbReference type="GO" id="GO:0043565">
    <property type="term" value="F:sequence-specific DNA binding"/>
    <property type="evidence" value="ECO:0007669"/>
    <property type="project" value="InterPro"/>
</dbReference>
<dbReference type="PANTHER" id="PTHR40080">
    <property type="entry name" value="LMO1763 PROTEIN"/>
    <property type="match status" value="1"/>
</dbReference>
<evidence type="ECO:0000313" key="2">
    <source>
        <dbReference type="Proteomes" id="UP000178520"/>
    </source>
</evidence>
<dbReference type="InterPro" id="IPR013368">
    <property type="entry name" value="YecD_YerC"/>
</dbReference>
<accession>A0A1F8EAZ6</accession>
<dbReference type="PANTHER" id="PTHR40080:SF1">
    <property type="entry name" value="TRPR-LIKE PROTEIN YERC_YECD"/>
    <property type="match status" value="1"/>
</dbReference>
<dbReference type="Pfam" id="PF01371">
    <property type="entry name" value="Trp_repressor"/>
    <property type="match status" value="1"/>
</dbReference>
<protein>
    <recommendedName>
        <fullName evidence="3">TrpR like protein, YerC/YecD</fullName>
    </recommendedName>
</protein>
<sequence>MKVKSRNVEKKDKAEYLDILYTAVGSLNSRQEIKDFLRDVLTESERIMIGRRIMIARRLLDGQLYDQIMKEMKVGPDTIMRVHRWLEDENKGYEKVITSLKKQFSNHKNFKDYYDSSPLGNLRRRYPVHHLLFHIFQDLKKK</sequence>
<evidence type="ECO:0000313" key="1">
    <source>
        <dbReference type="EMBL" id="OGM97519.1"/>
    </source>
</evidence>
<dbReference type="STRING" id="1802660.A2735_02185"/>
<dbReference type="SUPFAM" id="SSF48295">
    <property type="entry name" value="TrpR-like"/>
    <property type="match status" value="1"/>
</dbReference>
<proteinExistence type="predicted"/>
<comment type="caution">
    <text evidence="1">The sequence shown here is derived from an EMBL/GenBank/DDBJ whole genome shotgun (WGS) entry which is preliminary data.</text>
</comment>
<dbReference type="InterPro" id="IPR038116">
    <property type="entry name" value="TrpR-like_sf"/>
</dbReference>
<dbReference type="GO" id="GO:0003700">
    <property type="term" value="F:DNA-binding transcription factor activity"/>
    <property type="evidence" value="ECO:0007669"/>
    <property type="project" value="InterPro"/>
</dbReference>
<dbReference type="InterPro" id="IPR000831">
    <property type="entry name" value="Trp_repress"/>
</dbReference>
<evidence type="ECO:0008006" key="3">
    <source>
        <dbReference type="Google" id="ProtNLM"/>
    </source>
</evidence>
<dbReference type="AlphaFoldDB" id="A0A1F8EAZ6"/>
<reference evidence="1 2" key="1">
    <citation type="journal article" date="2016" name="Nat. Commun.">
        <title>Thousands of microbial genomes shed light on interconnected biogeochemical processes in an aquifer system.</title>
        <authorList>
            <person name="Anantharaman K."/>
            <person name="Brown C.T."/>
            <person name="Hug L.A."/>
            <person name="Sharon I."/>
            <person name="Castelle C.J."/>
            <person name="Probst A.J."/>
            <person name="Thomas B.C."/>
            <person name="Singh A."/>
            <person name="Wilkins M.J."/>
            <person name="Karaoz U."/>
            <person name="Brodie E.L."/>
            <person name="Williams K.H."/>
            <person name="Hubbard S.S."/>
            <person name="Banfield J.F."/>
        </authorList>
    </citation>
    <scope>NUCLEOTIDE SEQUENCE [LARGE SCALE GENOMIC DNA]</scope>
</reference>
<dbReference type="InterPro" id="IPR010921">
    <property type="entry name" value="Trp_repressor/repl_initiator"/>
</dbReference>
<name>A0A1F8EAZ6_9BACT</name>